<dbReference type="InterPro" id="IPR005627">
    <property type="entry name" value="CutC-like"/>
</dbReference>
<dbReference type="RefSeq" id="WP_345263023.1">
    <property type="nucleotide sequence ID" value="NZ_BAABIM010000001.1"/>
</dbReference>
<dbReference type="SUPFAM" id="SSF110395">
    <property type="entry name" value="CutC-like"/>
    <property type="match status" value="1"/>
</dbReference>
<comment type="caution">
    <text evidence="3">The sequence shown here is derived from an EMBL/GenBank/DDBJ whole genome shotgun (WGS) entry which is preliminary data.</text>
</comment>
<reference evidence="4" key="1">
    <citation type="journal article" date="2019" name="Int. J. Syst. Evol. Microbiol.">
        <title>The Global Catalogue of Microorganisms (GCM) 10K type strain sequencing project: providing services to taxonomists for standard genome sequencing and annotation.</title>
        <authorList>
            <consortium name="The Broad Institute Genomics Platform"/>
            <consortium name="The Broad Institute Genome Sequencing Center for Infectious Disease"/>
            <person name="Wu L."/>
            <person name="Ma J."/>
        </authorList>
    </citation>
    <scope>NUCLEOTIDE SEQUENCE [LARGE SCALE GENOMIC DNA]</scope>
    <source>
        <strain evidence="4">JCM 18127</strain>
    </source>
</reference>
<keyword evidence="4" id="KW-1185">Reference proteome</keyword>
<organism evidence="3 4">
    <name type="scientific">Nocardioides nanhaiensis</name>
    <dbReference type="NCBI Taxonomy" id="1476871"/>
    <lineage>
        <taxon>Bacteria</taxon>
        <taxon>Bacillati</taxon>
        <taxon>Actinomycetota</taxon>
        <taxon>Actinomycetes</taxon>
        <taxon>Propionibacteriales</taxon>
        <taxon>Nocardioidaceae</taxon>
        <taxon>Nocardioides</taxon>
    </lineage>
</organism>
<dbReference type="Pfam" id="PF03932">
    <property type="entry name" value="CutC"/>
    <property type="match status" value="1"/>
</dbReference>
<evidence type="ECO:0000256" key="1">
    <source>
        <dbReference type="ARBA" id="ARBA00007768"/>
    </source>
</evidence>
<name>A0ABP8VXU6_9ACTN</name>
<dbReference type="PANTHER" id="PTHR12598:SF0">
    <property type="entry name" value="COPPER HOMEOSTASIS PROTEIN CUTC HOMOLOG"/>
    <property type="match status" value="1"/>
</dbReference>
<comment type="similarity">
    <text evidence="1">Belongs to the CutC family.</text>
</comment>
<dbReference type="Gene3D" id="3.20.20.380">
    <property type="entry name" value="Copper homeostasis (CutC) domain"/>
    <property type="match status" value="1"/>
</dbReference>
<dbReference type="PANTHER" id="PTHR12598">
    <property type="entry name" value="COPPER HOMEOSTASIS PROTEIN CUTC"/>
    <property type="match status" value="1"/>
</dbReference>
<dbReference type="EMBL" id="BAABIM010000001">
    <property type="protein sequence ID" value="GAA4673927.1"/>
    <property type="molecule type" value="Genomic_DNA"/>
</dbReference>
<evidence type="ECO:0000313" key="4">
    <source>
        <dbReference type="Proteomes" id="UP001500621"/>
    </source>
</evidence>
<sequence>MGEALLEVTVLHARDVPGCREGGADRLLHVVPDDEQPTAVGLLGTSPEPAAVSAVVRASDLPVRVVLRTGSGLGATGGEMTRLVALAEEYVALGAEGVAFGFLTGDLEVDVETCRAVAAALPGVPWTFHRALDLALEPARSWQRLTAPPGLPGLTAVCTGGSPQGLEHGLDQLLAQLAADPAAAPLAMAGGGLLAEHVPWLARAGVRQFQVDLQVRPGATLRSYVDADFVRSWRRVLDTAPGVHPRARPA</sequence>
<dbReference type="Proteomes" id="UP001500621">
    <property type="component" value="Unassembled WGS sequence"/>
</dbReference>
<accession>A0ABP8VXU6</accession>
<dbReference type="InterPro" id="IPR036822">
    <property type="entry name" value="CutC-like_dom_sf"/>
</dbReference>
<protein>
    <recommendedName>
        <fullName evidence="2">Copper homeostasis protein cutC homolog</fullName>
    </recommendedName>
</protein>
<evidence type="ECO:0000256" key="2">
    <source>
        <dbReference type="ARBA" id="ARBA00019014"/>
    </source>
</evidence>
<proteinExistence type="inferred from homology"/>
<gene>
    <name evidence="3" type="ORF">GCM10023226_08790</name>
</gene>
<evidence type="ECO:0000313" key="3">
    <source>
        <dbReference type="EMBL" id="GAA4673927.1"/>
    </source>
</evidence>